<keyword evidence="3" id="KW-1185">Reference proteome</keyword>
<feature type="signal peptide" evidence="1">
    <location>
        <begin position="1"/>
        <end position="29"/>
    </location>
</feature>
<dbReference type="EMBL" id="CP040946">
    <property type="protein sequence ID" value="QDC45107.1"/>
    <property type="molecule type" value="Genomic_DNA"/>
</dbReference>
<keyword evidence="1" id="KW-0732">Signal</keyword>
<dbReference type="AlphaFoldDB" id="A0A5B8CUY2"/>
<name>A0A5B8CUY2_9PROT</name>
<evidence type="ECO:0000256" key="1">
    <source>
        <dbReference type="SAM" id="SignalP"/>
    </source>
</evidence>
<accession>A0A5B8CUY2</accession>
<feature type="chain" id="PRO_5022930968" evidence="1">
    <location>
        <begin position="30"/>
        <end position="170"/>
    </location>
</feature>
<dbReference type="Proteomes" id="UP000311008">
    <property type="component" value="Chromosome"/>
</dbReference>
<evidence type="ECO:0000313" key="3">
    <source>
        <dbReference type="Proteomes" id="UP000311008"/>
    </source>
</evidence>
<dbReference type="Gene3D" id="3.40.190.10">
    <property type="entry name" value="Periplasmic binding protein-like II"/>
    <property type="match status" value="1"/>
</dbReference>
<sequence>MSARYTSLYRRWIVCACLLSLLAVNAALAVEDNRIIAIIVPAQAGLAPEVHADELGLIFWRKKLYAAHGQALHPVNLHSEHVLRLKFSQQVLHSTPRSQVSYWNGQYFHGVQPPYTVQSEEAMIRYVAETDGAIGYIDACHVDERIKPLFWLTPSKLTAEPPALRCDNSN</sequence>
<dbReference type="RefSeq" id="WP_140004431.1">
    <property type="nucleotide sequence ID" value="NZ_CP040946.1"/>
</dbReference>
<dbReference type="KEGG" id="mmec:FIU01_11640"/>
<protein>
    <submittedName>
        <fullName evidence="2">Uncharacterized protein</fullName>
    </submittedName>
</protein>
<dbReference type="OrthoDB" id="5368589at2"/>
<gene>
    <name evidence="2" type="ORF">FIU01_11640</name>
</gene>
<proteinExistence type="predicted"/>
<evidence type="ECO:0000313" key="2">
    <source>
        <dbReference type="EMBL" id="QDC45107.1"/>
    </source>
</evidence>
<reference evidence="3" key="1">
    <citation type="journal article" date="2019" name="ISME J.">
        <title>Evolution in action: habitat transition from sediment to the pelagial leads to genome streamlining in Methylophilaceae.</title>
        <authorList>
            <person name="Salcher M."/>
            <person name="Schaefle D."/>
            <person name="Kaspar M."/>
            <person name="Neuenschwander S.M."/>
            <person name="Ghai R."/>
        </authorList>
    </citation>
    <scope>NUCLEOTIDE SEQUENCE [LARGE SCALE GENOMIC DNA]</scope>
    <source>
        <strain evidence="3">MMS-M-51</strain>
    </source>
</reference>
<organism evidence="2 3">
    <name type="scientific">Methylophilus medardicus</name>
    <dbReference type="NCBI Taxonomy" id="2588534"/>
    <lineage>
        <taxon>Bacteria</taxon>
        <taxon>Pseudomonadati</taxon>
        <taxon>Pseudomonadota</taxon>
        <taxon>Betaproteobacteria</taxon>
        <taxon>Nitrosomonadales</taxon>
        <taxon>Methylophilaceae</taxon>
        <taxon>Methylophilus</taxon>
    </lineage>
</organism>
<dbReference type="SUPFAM" id="SSF53850">
    <property type="entry name" value="Periplasmic binding protein-like II"/>
    <property type="match status" value="1"/>
</dbReference>